<dbReference type="Proteomes" id="UP000644610">
    <property type="component" value="Unassembled WGS sequence"/>
</dbReference>
<evidence type="ECO:0000313" key="1">
    <source>
        <dbReference type="EMBL" id="GII47919.1"/>
    </source>
</evidence>
<protein>
    <submittedName>
        <fullName evidence="1">Uncharacterized protein</fullName>
    </submittedName>
</protein>
<organism evidence="1 2">
    <name type="scientific">Planotetraspora silvatica</name>
    <dbReference type="NCBI Taxonomy" id="234614"/>
    <lineage>
        <taxon>Bacteria</taxon>
        <taxon>Bacillati</taxon>
        <taxon>Actinomycetota</taxon>
        <taxon>Actinomycetes</taxon>
        <taxon>Streptosporangiales</taxon>
        <taxon>Streptosporangiaceae</taxon>
        <taxon>Planotetraspora</taxon>
    </lineage>
</organism>
<reference evidence="1" key="1">
    <citation type="submission" date="2021-01" db="EMBL/GenBank/DDBJ databases">
        <title>Whole genome shotgun sequence of Planotetraspora silvatica NBRC 100141.</title>
        <authorList>
            <person name="Komaki H."/>
            <person name="Tamura T."/>
        </authorList>
    </citation>
    <scope>NUCLEOTIDE SEQUENCE</scope>
    <source>
        <strain evidence="1">NBRC 100141</strain>
    </source>
</reference>
<dbReference type="AlphaFoldDB" id="A0A8J3UL97"/>
<dbReference type="RefSeq" id="WP_203976865.1">
    <property type="nucleotide sequence ID" value="NZ_BAAAKY010000027.1"/>
</dbReference>
<gene>
    <name evidence="1" type="ORF">Psi02_43430</name>
</gene>
<evidence type="ECO:0000313" key="2">
    <source>
        <dbReference type="Proteomes" id="UP000644610"/>
    </source>
</evidence>
<comment type="caution">
    <text evidence="1">The sequence shown here is derived from an EMBL/GenBank/DDBJ whole genome shotgun (WGS) entry which is preliminary data.</text>
</comment>
<dbReference type="EMBL" id="BOOQ01000027">
    <property type="protein sequence ID" value="GII47919.1"/>
    <property type="molecule type" value="Genomic_DNA"/>
</dbReference>
<keyword evidence="2" id="KW-1185">Reference proteome</keyword>
<proteinExistence type="predicted"/>
<accession>A0A8J3UL97</accession>
<name>A0A8J3UL97_9ACTN</name>
<sequence length="95" mass="10334">MITWNTIGDPIPALDGFEANDQGESENTAVMIVETTDAHNLIKLAAWDDGLGLDVDLLITLPNAKTLRDRLAQAIETIQAREQQSVSRGIHPPSN</sequence>